<dbReference type="GO" id="GO:0006310">
    <property type="term" value="P:DNA recombination"/>
    <property type="evidence" value="ECO:0007669"/>
    <property type="project" value="UniProtKB-KW"/>
</dbReference>
<keyword evidence="3" id="KW-0238">DNA-binding</keyword>
<dbReference type="Pfam" id="PF14657">
    <property type="entry name" value="Arm-DNA-bind_4"/>
    <property type="match status" value="1"/>
</dbReference>
<dbReference type="InterPro" id="IPR011010">
    <property type="entry name" value="DNA_brk_join_enz"/>
</dbReference>
<dbReference type="InterPro" id="IPR004107">
    <property type="entry name" value="Integrase_SAM-like_N"/>
</dbReference>
<feature type="domain" description="Tyr recombinase" evidence="5">
    <location>
        <begin position="170"/>
        <end position="374"/>
    </location>
</feature>
<reference evidence="10" key="1">
    <citation type="submission" date="2015-10" db="EMBL/GenBank/DDBJ databases">
        <authorList>
            <person name="Crossman L.C."/>
        </authorList>
    </citation>
    <scope>NUCLEOTIDE SEQUENCE [LARGE SCALE GENOMIC DNA]</scope>
    <source>
        <strain evidence="10">20-2</strain>
    </source>
</reference>
<accession>A0A0U5JMW0</accession>
<name>A0A0U5JMW0_LIMRT</name>
<evidence type="ECO:0000313" key="9">
    <source>
        <dbReference type="EMBL" id="MRG84104.1"/>
    </source>
</evidence>
<dbReference type="PROSITE" id="PS51898">
    <property type="entry name" value="TYR_RECOMBINASE"/>
    <property type="match status" value="1"/>
</dbReference>
<dbReference type="PANTHER" id="PTHR30629:SF6">
    <property type="entry name" value="PROPHAGE INTEGRASE INTA-RELATED"/>
    <property type="match status" value="1"/>
</dbReference>
<dbReference type="AlphaFoldDB" id="A0A0U5JMW0"/>
<evidence type="ECO:0000313" key="8">
    <source>
        <dbReference type="EMBL" id="MRG74220.1"/>
    </source>
</evidence>
<evidence type="ECO:0000256" key="1">
    <source>
        <dbReference type="ARBA" id="ARBA00008857"/>
    </source>
</evidence>
<dbReference type="Gene3D" id="1.10.443.10">
    <property type="entry name" value="Intergrase catalytic core"/>
    <property type="match status" value="1"/>
</dbReference>
<evidence type="ECO:0000259" key="5">
    <source>
        <dbReference type="PROSITE" id="PS51898"/>
    </source>
</evidence>
<keyword evidence="4" id="KW-0233">DNA recombination</keyword>
<evidence type="ECO:0000313" key="12">
    <source>
        <dbReference type="Proteomes" id="UP000452188"/>
    </source>
</evidence>
<dbReference type="Gene3D" id="1.10.150.130">
    <property type="match status" value="1"/>
</dbReference>
<dbReference type="PANTHER" id="PTHR30629">
    <property type="entry name" value="PROPHAGE INTEGRASE"/>
    <property type="match status" value="1"/>
</dbReference>
<dbReference type="CDD" id="cd01189">
    <property type="entry name" value="INT_ICEBs1_C_like"/>
    <property type="match status" value="1"/>
</dbReference>
<evidence type="ECO:0000313" key="7">
    <source>
        <dbReference type="EMBL" id="CUR40001.1"/>
    </source>
</evidence>
<evidence type="ECO:0000256" key="2">
    <source>
        <dbReference type="ARBA" id="ARBA00022908"/>
    </source>
</evidence>
<evidence type="ECO:0000256" key="3">
    <source>
        <dbReference type="ARBA" id="ARBA00023125"/>
    </source>
</evidence>
<reference evidence="6" key="2">
    <citation type="submission" date="2015-10" db="EMBL/GenBank/DDBJ databases">
        <authorList>
            <person name="Gilbert D.G."/>
        </authorList>
    </citation>
    <scope>NUCLEOTIDE SEQUENCE</scope>
    <source>
        <strain evidence="7">20-2</strain>
        <strain evidence="6">3c6</strain>
    </source>
</reference>
<dbReference type="InterPro" id="IPR010998">
    <property type="entry name" value="Integrase_recombinase_N"/>
</dbReference>
<organism evidence="6">
    <name type="scientific">Limosilactobacillus reuteri</name>
    <name type="common">Lactobacillus reuteri</name>
    <dbReference type="NCBI Taxonomy" id="1598"/>
    <lineage>
        <taxon>Bacteria</taxon>
        <taxon>Bacillati</taxon>
        <taxon>Bacillota</taxon>
        <taxon>Bacilli</taxon>
        <taxon>Lactobacillales</taxon>
        <taxon>Lactobacillaceae</taxon>
        <taxon>Limosilactobacillus</taxon>
    </lineage>
</organism>
<reference evidence="11 12" key="3">
    <citation type="submission" date="2019-11" db="EMBL/GenBank/DDBJ databases">
        <title>Draft genome sequence of 12 host-associated Lactobacillus reuteri rodent strains.</title>
        <authorList>
            <person name="Zhang S."/>
            <person name="Ozcam M."/>
            <person name="Van Pijkeren J.P."/>
        </authorList>
    </citation>
    <scope>NUCLEOTIDE SEQUENCE [LARGE SCALE GENOMIC DNA]</scope>
    <source>
        <strain evidence="8 12">6799jm-1</strain>
        <strain evidence="9 11">L1604-1</strain>
    </source>
</reference>
<dbReference type="GO" id="GO:0015074">
    <property type="term" value="P:DNA integration"/>
    <property type="evidence" value="ECO:0007669"/>
    <property type="project" value="UniProtKB-KW"/>
</dbReference>
<dbReference type="EMBL" id="LN887345">
    <property type="protein sequence ID" value="CUR38438.1"/>
    <property type="molecule type" value="Genomic_DNA"/>
</dbReference>
<dbReference type="Proteomes" id="UP000452188">
    <property type="component" value="Unassembled WGS sequence"/>
</dbReference>
<dbReference type="InterPro" id="IPR002104">
    <property type="entry name" value="Integrase_catalytic"/>
</dbReference>
<dbReference type="Proteomes" id="UP000235484">
    <property type="component" value="Unassembled WGS sequence"/>
</dbReference>
<proteinExistence type="inferred from homology"/>
<dbReference type="EMBL" id="LN887507">
    <property type="protein sequence ID" value="CUR40001.1"/>
    <property type="molecule type" value="Genomic_DNA"/>
</dbReference>
<dbReference type="GO" id="GO:0003677">
    <property type="term" value="F:DNA binding"/>
    <property type="evidence" value="ECO:0007669"/>
    <property type="project" value="UniProtKB-KW"/>
</dbReference>
<comment type="similarity">
    <text evidence="1">Belongs to the 'phage' integrase family.</text>
</comment>
<dbReference type="EMBL" id="WJMV01000001">
    <property type="protein sequence ID" value="MRG74220.1"/>
    <property type="molecule type" value="Genomic_DNA"/>
</dbReference>
<dbReference type="InterPro" id="IPR028259">
    <property type="entry name" value="AP2-like_int_N"/>
</dbReference>
<dbReference type="InterPro" id="IPR050808">
    <property type="entry name" value="Phage_Integrase"/>
</dbReference>
<dbReference type="InterPro" id="IPR013762">
    <property type="entry name" value="Integrase-like_cat_sf"/>
</dbReference>
<dbReference type="Proteomes" id="UP000441557">
    <property type="component" value="Unassembled WGS sequence"/>
</dbReference>
<evidence type="ECO:0000313" key="11">
    <source>
        <dbReference type="Proteomes" id="UP000441557"/>
    </source>
</evidence>
<dbReference type="Pfam" id="PF14659">
    <property type="entry name" value="Phage_int_SAM_3"/>
    <property type="match status" value="1"/>
</dbReference>
<evidence type="ECO:0000313" key="6">
    <source>
        <dbReference type="EMBL" id="CUR38438.1"/>
    </source>
</evidence>
<dbReference type="EMBL" id="WJMZ01000005">
    <property type="protein sequence ID" value="MRG84104.1"/>
    <property type="molecule type" value="Genomic_DNA"/>
</dbReference>
<keyword evidence="2" id="KW-0229">DNA integration</keyword>
<dbReference type="RefSeq" id="WP_019253146.1">
    <property type="nucleotide sequence ID" value="NZ_JAJGTF010000155.1"/>
</dbReference>
<sequence>MASYRKYQTKKGQRWMVTVSYTDRYGKYRQVNKAGFKLKKEATQVALQLENELQQRDYFADSKLTFQQVYTKWLKIKADLKPSSLNNIHTVMRNHISPFFGEMIISKITIDDCQNAVEKWYFHPYKKYYRFYLLLNSILEFAVERNYIHTNPAQKVHLPRADRQPVKTSSKKQFYTREELQTVLKAMKANAPTEMFTFFWLIANSGLRRGEMLGLQWQDIDFETHTLRVQRTQSFGVGNKSILNSPKTKNSKRTIFLATKTEKYLKIWQLEQAKYLLSIGQNSHRANLPVFTRISDSNMMSVNYPSQWLKRFCEAHSVPYLEIKGWRHTFATLGIENNNLTAKQVQAELGHASADTTLNVYAGISEEEKARTADTMANLIAFD</sequence>
<evidence type="ECO:0000313" key="10">
    <source>
        <dbReference type="Proteomes" id="UP000235484"/>
    </source>
</evidence>
<dbReference type="Pfam" id="PF00589">
    <property type="entry name" value="Phage_integrase"/>
    <property type="match status" value="1"/>
</dbReference>
<protein>
    <submittedName>
        <fullName evidence="6 8">Integrase</fullName>
    </submittedName>
</protein>
<dbReference type="SUPFAM" id="SSF56349">
    <property type="entry name" value="DNA breaking-rejoining enzymes"/>
    <property type="match status" value="1"/>
</dbReference>
<evidence type="ECO:0000256" key="4">
    <source>
        <dbReference type="ARBA" id="ARBA00023172"/>
    </source>
</evidence>
<gene>
    <name evidence="8" type="ORF">GIX79_00260</name>
    <name evidence="9" type="ORF">GIX80_06830</name>
    <name evidence="7" type="ORF">LRLP16767_LR202_00051</name>
    <name evidence="6" type="ORF">LRLP16767_LR3C6_00395</name>
</gene>